<dbReference type="GO" id="GO:0016020">
    <property type="term" value="C:membrane"/>
    <property type="evidence" value="ECO:0007669"/>
    <property type="project" value="UniProtKB-SubCell"/>
</dbReference>
<gene>
    <name evidence="9" type="ORF">TrLO_g8923</name>
</gene>
<keyword evidence="10" id="KW-1185">Reference proteome</keyword>
<organism evidence="9 10">
    <name type="scientific">Triparma laevis f. longispina</name>
    <dbReference type="NCBI Taxonomy" id="1714387"/>
    <lineage>
        <taxon>Eukaryota</taxon>
        <taxon>Sar</taxon>
        <taxon>Stramenopiles</taxon>
        <taxon>Ochrophyta</taxon>
        <taxon>Bolidophyceae</taxon>
        <taxon>Parmales</taxon>
        <taxon>Triparmaceae</taxon>
        <taxon>Triparma</taxon>
    </lineage>
</organism>
<dbReference type="InterPro" id="IPR001958">
    <property type="entry name" value="Tet-R_TetA/multi-R_MdtG-like"/>
</dbReference>
<keyword evidence="7" id="KW-0732">Signal</keyword>
<evidence type="ECO:0000256" key="4">
    <source>
        <dbReference type="ARBA" id="ARBA00022989"/>
    </source>
</evidence>
<dbReference type="PROSITE" id="PS50850">
    <property type="entry name" value="MFS"/>
    <property type="match status" value="1"/>
</dbReference>
<dbReference type="Proteomes" id="UP001165122">
    <property type="component" value="Unassembled WGS sequence"/>
</dbReference>
<name>A0A9W7A698_9STRA</name>
<dbReference type="EMBL" id="BRXW01000563">
    <property type="protein sequence ID" value="GMH66711.1"/>
    <property type="molecule type" value="Genomic_DNA"/>
</dbReference>
<keyword evidence="5 6" id="KW-0472">Membrane</keyword>
<comment type="subcellular location">
    <subcellularLocation>
        <location evidence="1">Membrane</location>
        <topology evidence="1">Multi-pass membrane protein</topology>
    </subcellularLocation>
</comment>
<evidence type="ECO:0000256" key="1">
    <source>
        <dbReference type="ARBA" id="ARBA00004141"/>
    </source>
</evidence>
<feature type="signal peptide" evidence="7">
    <location>
        <begin position="1"/>
        <end position="22"/>
    </location>
</feature>
<dbReference type="SUPFAM" id="SSF103473">
    <property type="entry name" value="MFS general substrate transporter"/>
    <property type="match status" value="1"/>
</dbReference>
<feature type="transmembrane region" description="Helical" evidence="6">
    <location>
        <begin position="381"/>
        <end position="401"/>
    </location>
</feature>
<reference evidence="10" key="1">
    <citation type="journal article" date="2023" name="Commun. Biol.">
        <title>Genome analysis of Parmales, the sister group of diatoms, reveals the evolutionary specialization of diatoms from phago-mixotrophs to photoautotrophs.</title>
        <authorList>
            <person name="Ban H."/>
            <person name="Sato S."/>
            <person name="Yoshikawa S."/>
            <person name="Yamada K."/>
            <person name="Nakamura Y."/>
            <person name="Ichinomiya M."/>
            <person name="Sato N."/>
            <person name="Blanc-Mathieu R."/>
            <person name="Endo H."/>
            <person name="Kuwata A."/>
            <person name="Ogata H."/>
        </authorList>
    </citation>
    <scope>NUCLEOTIDE SEQUENCE [LARGE SCALE GENOMIC DNA]</scope>
    <source>
        <strain evidence="10">NIES 3700</strain>
    </source>
</reference>
<accession>A0A9W7A698</accession>
<dbReference type="Gene3D" id="1.20.1250.20">
    <property type="entry name" value="MFS general substrate transporter like domains"/>
    <property type="match status" value="1"/>
</dbReference>
<protein>
    <recommendedName>
        <fullName evidence="8">Major facilitator superfamily (MFS) profile domain-containing protein</fullName>
    </recommendedName>
</protein>
<keyword evidence="3 6" id="KW-0812">Transmembrane</keyword>
<dbReference type="Pfam" id="PF07690">
    <property type="entry name" value="MFS_1"/>
    <property type="match status" value="1"/>
</dbReference>
<dbReference type="PANTHER" id="PTHR23504">
    <property type="entry name" value="MAJOR FACILITATOR SUPERFAMILY DOMAIN-CONTAINING PROTEIN 10"/>
    <property type="match status" value="1"/>
</dbReference>
<evidence type="ECO:0000256" key="3">
    <source>
        <dbReference type="ARBA" id="ARBA00022692"/>
    </source>
</evidence>
<dbReference type="InterPro" id="IPR011701">
    <property type="entry name" value="MFS"/>
</dbReference>
<evidence type="ECO:0000256" key="5">
    <source>
        <dbReference type="ARBA" id="ARBA00023136"/>
    </source>
</evidence>
<evidence type="ECO:0000256" key="2">
    <source>
        <dbReference type="ARBA" id="ARBA00022448"/>
    </source>
</evidence>
<evidence type="ECO:0000313" key="9">
    <source>
        <dbReference type="EMBL" id="GMH66711.1"/>
    </source>
</evidence>
<dbReference type="AlphaFoldDB" id="A0A9W7A698"/>
<evidence type="ECO:0000256" key="7">
    <source>
        <dbReference type="SAM" id="SignalP"/>
    </source>
</evidence>
<dbReference type="PANTHER" id="PTHR23504:SF15">
    <property type="entry name" value="MAJOR FACILITATOR SUPERFAMILY (MFS) PROFILE DOMAIN-CONTAINING PROTEIN"/>
    <property type="match status" value="1"/>
</dbReference>
<keyword evidence="2" id="KW-0813">Transport</keyword>
<evidence type="ECO:0000313" key="10">
    <source>
        <dbReference type="Proteomes" id="UP001165122"/>
    </source>
</evidence>
<evidence type="ECO:0000256" key="6">
    <source>
        <dbReference type="SAM" id="Phobius"/>
    </source>
</evidence>
<sequence length="502" mass="52920">MKISCLLLLLNVILIAAPTAYAYQKTLFSKKWKQIPTHRARGDIGRAATHSQHPLLDVRGGQVLNGGGLAGSHCQRPFLHVRGGSVLNSATTTKSRPPLPPSILPITLGVFSQMLGEGISLSSLPLHLTSLNAQPLTVGLAISCFSFAQMTFAPLLVSLSNLHGRSLILRLCLFGSAISSILISSSSTITGVIIGRTLAGVFAACVPVAQSAVTEILPSNQAALGLSRVAAAAQLGVVVGPAASAIFQTTFRKFGVKNERCLQAVFAANAVFTLSSLIVMTILHRSSNVSQNDSALTPSEKPLQSPQKVPWKYTQKTLRLITIIIGSTAILSNSIYGLFAPKYLGFGQTQLSATYSTAAGLMVLSQIIFPRILEKLGSHLTLTFGILSSAIGISGLSLIRIQPFHTFLYMLNRTGASIADTATAALVASESKGGDERSKNLAILTSTRAAARIVSPLVTSKLFEISCRSKVLPGALPFMSVAVFAAIISPLPGLIKSKSKIK</sequence>
<keyword evidence="4 6" id="KW-1133">Transmembrane helix</keyword>
<feature type="transmembrane region" description="Helical" evidence="6">
    <location>
        <begin position="229"/>
        <end position="251"/>
    </location>
</feature>
<feature type="domain" description="Major facilitator superfamily (MFS) profile" evidence="8">
    <location>
        <begin position="102"/>
        <end position="500"/>
    </location>
</feature>
<dbReference type="InterPro" id="IPR020846">
    <property type="entry name" value="MFS_dom"/>
</dbReference>
<dbReference type="PRINTS" id="PR01035">
    <property type="entry name" value="TCRTETA"/>
</dbReference>
<feature type="transmembrane region" description="Helical" evidence="6">
    <location>
        <begin position="171"/>
        <end position="194"/>
    </location>
</feature>
<feature type="transmembrane region" description="Helical" evidence="6">
    <location>
        <begin position="475"/>
        <end position="495"/>
    </location>
</feature>
<feature type="transmembrane region" description="Helical" evidence="6">
    <location>
        <begin position="318"/>
        <end position="339"/>
    </location>
</feature>
<feature type="transmembrane region" description="Helical" evidence="6">
    <location>
        <begin position="136"/>
        <end position="159"/>
    </location>
</feature>
<comment type="caution">
    <text evidence="9">The sequence shown here is derived from an EMBL/GenBank/DDBJ whole genome shotgun (WGS) entry which is preliminary data.</text>
</comment>
<evidence type="ECO:0000259" key="8">
    <source>
        <dbReference type="PROSITE" id="PS50850"/>
    </source>
</evidence>
<feature type="chain" id="PRO_5040804072" description="Major facilitator superfamily (MFS) profile domain-containing protein" evidence="7">
    <location>
        <begin position="23"/>
        <end position="502"/>
    </location>
</feature>
<feature type="transmembrane region" description="Helical" evidence="6">
    <location>
        <begin position="351"/>
        <end position="369"/>
    </location>
</feature>
<feature type="transmembrane region" description="Helical" evidence="6">
    <location>
        <begin position="263"/>
        <end position="283"/>
    </location>
</feature>
<dbReference type="InterPro" id="IPR036259">
    <property type="entry name" value="MFS_trans_sf"/>
</dbReference>
<dbReference type="OrthoDB" id="205889at2759"/>
<dbReference type="GO" id="GO:0022857">
    <property type="term" value="F:transmembrane transporter activity"/>
    <property type="evidence" value="ECO:0007669"/>
    <property type="project" value="InterPro"/>
</dbReference>
<proteinExistence type="predicted"/>